<dbReference type="EMBL" id="JAACXV010011694">
    <property type="protein sequence ID" value="KAF7274966.1"/>
    <property type="molecule type" value="Genomic_DNA"/>
</dbReference>
<organism evidence="1 2">
    <name type="scientific">Rhynchophorus ferrugineus</name>
    <name type="common">Red palm weevil</name>
    <name type="synonym">Curculio ferrugineus</name>
    <dbReference type="NCBI Taxonomy" id="354439"/>
    <lineage>
        <taxon>Eukaryota</taxon>
        <taxon>Metazoa</taxon>
        <taxon>Ecdysozoa</taxon>
        <taxon>Arthropoda</taxon>
        <taxon>Hexapoda</taxon>
        <taxon>Insecta</taxon>
        <taxon>Pterygota</taxon>
        <taxon>Neoptera</taxon>
        <taxon>Endopterygota</taxon>
        <taxon>Coleoptera</taxon>
        <taxon>Polyphaga</taxon>
        <taxon>Cucujiformia</taxon>
        <taxon>Curculionidae</taxon>
        <taxon>Dryophthorinae</taxon>
        <taxon>Rhynchophorus</taxon>
    </lineage>
</organism>
<evidence type="ECO:0000313" key="1">
    <source>
        <dbReference type="EMBL" id="KAF7274966.1"/>
    </source>
</evidence>
<accession>A0A834MAY6</accession>
<name>A0A834MAY6_RHYFE</name>
<dbReference type="AlphaFoldDB" id="A0A834MAY6"/>
<sequence length="158" mass="17700">MEGIGFNKENSDYHFEPWQAVTVYYYQLLKLNQPRSWKRSGLKIEQEPVTVVTYGDITKNFIQGLSCAKATAPADDRNRERKLEKVTGARERDRGPVVLVTGSHSMQERGRGVPACRRDLSVARLGAVSWRSAAHENQQFDVAVSISGMGINAFLMPS</sequence>
<protein>
    <submittedName>
        <fullName evidence="1">Uncharacterized protein</fullName>
    </submittedName>
</protein>
<reference evidence="1" key="1">
    <citation type="submission" date="2020-08" db="EMBL/GenBank/DDBJ databases">
        <title>Genome sequencing and assembly of the red palm weevil Rhynchophorus ferrugineus.</title>
        <authorList>
            <person name="Dias G.B."/>
            <person name="Bergman C.M."/>
            <person name="Manee M."/>
        </authorList>
    </citation>
    <scope>NUCLEOTIDE SEQUENCE</scope>
    <source>
        <strain evidence="1">AA-2017</strain>
        <tissue evidence="1">Whole larva</tissue>
    </source>
</reference>
<dbReference type="Proteomes" id="UP000625711">
    <property type="component" value="Unassembled WGS sequence"/>
</dbReference>
<comment type="caution">
    <text evidence="1">The sequence shown here is derived from an EMBL/GenBank/DDBJ whole genome shotgun (WGS) entry which is preliminary data.</text>
</comment>
<keyword evidence="2" id="KW-1185">Reference proteome</keyword>
<proteinExistence type="predicted"/>
<gene>
    <name evidence="1" type="ORF">GWI33_012372</name>
</gene>
<evidence type="ECO:0000313" key="2">
    <source>
        <dbReference type="Proteomes" id="UP000625711"/>
    </source>
</evidence>